<evidence type="ECO:0000256" key="5">
    <source>
        <dbReference type="ARBA" id="ARBA00023163"/>
    </source>
</evidence>
<evidence type="ECO:0000259" key="8">
    <source>
        <dbReference type="Pfam" id="PF08281"/>
    </source>
</evidence>
<dbReference type="Gene3D" id="1.10.10.10">
    <property type="entry name" value="Winged helix-like DNA-binding domain superfamily/Winged helix DNA-binding domain"/>
    <property type="match status" value="1"/>
</dbReference>
<dbReference type="KEGG" id="nso:NIASO_12245"/>
<keyword evidence="4" id="KW-0238">DNA-binding</keyword>
<evidence type="ECO:0000313" key="9">
    <source>
        <dbReference type="EMBL" id="AHF15713.1"/>
    </source>
</evidence>
<dbReference type="PANTHER" id="PTHR43133">
    <property type="entry name" value="RNA POLYMERASE ECF-TYPE SIGMA FACTO"/>
    <property type="match status" value="1"/>
</dbReference>
<dbReference type="EMBL" id="CP007035">
    <property type="protein sequence ID" value="AHF15713.1"/>
    <property type="molecule type" value="Genomic_DNA"/>
</dbReference>
<dbReference type="SUPFAM" id="SSF88946">
    <property type="entry name" value="Sigma2 domain of RNA polymerase sigma factors"/>
    <property type="match status" value="1"/>
</dbReference>
<protein>
    <submittedName>
        <fullName evidence="9">RNA polymerase subunit sigma-24</fullName>
    </submittedName>
</protein>
<name>W0F1P5_9BACT</name>
<dbReference type="InterPro" id="IPR039425">
    <property type="entry name" value="RNA_pol_sigma-70-like"/>
</dbReference>
<feature type="domain" description="RNA polymerase sigma-70 region 2" evidence="7">
    <location>
        <begin position="10"/>
        <end position="75"/>
    </location>
</feature>
<dbReference type="Proteomes" id="UP000003586">
    <property type="component" value="Chromosome"/>
</dbReference>
<keyword evidence="6" id="KW-0175">Coiled coil</keyword>
<dbReference type="InterPro" id="IPR036388">
    <property type="entry name" value="WH-like_DNA-bd_sf"/>
</dbReference>
<feature type="domain" description="RNA polymerase sigma factor 70 region 4 type 2" evidence="8">
    <location>
        <begin position="98"/>
        <end position="150"/>
    </location>
</feature>
<feature type="coiled-coil region" evidence="6">
    <location>
        <begin position="86"/>
        <end position="113"/>
    </location>
</feature>
<dbReference type="InterPro" id="IPR014284">
    <property type="entry name" value="RNA_pol_sigma-70_dom"/>
</dbReference>
<keyword evidence="10" id="KW-1185">Reference proteome</keyword>
<dbReference type="eggNOG" id="COG1595">
    <property type="taxonomic scope" value="Bacteria"/>
</dbReference>
<evidence type="ECO:0000256" key="6">
    <source>
        <dbReference type="SAM" id="Coils"/>
    </source>
</evidence>
<sequence>MTEKEYNECVNRYADNVYRFILKNLKHTANAEDVVQSAFQALWEQRTTVQEATAKALLFTIAYRKMIDHIRKQRRVTYEASMNSYEKGTEQKNRNLKEVLDRALERLDEIKRSLVLLKDYEGYSYEEIGNITGLSASQVKVYLHRARLQLKEYLVTIENII</sequence>
<comment type="similarity">
    <text evidence="1">Belongs to the sigma-70 factor family. ECF subfamily.</text>
</comment>
<accession>W0F1P5</accession>
<evidence type="ECO:0000256" key="3">
    <source>
        <dbReference type="ARBA" id="ARBA00023082"/>
    </source>
</evidence>
<dbReference type="GO" id="GO:0006352">
    <property type="term" value="P:DNA-templated transcription initiation"/>
    <property type="evidence" value="ECO:0007669"/>
    <property type="project" value="InterPro"/>
</dbReference>
<dbReference type="InterPro" id="IPR013324">
    <property type="entry name" value="RNA_pol_sigma_r3/r4-like"/>
</dbReference>
<dbReference type="Gene3D" id="1.10.1740.10">
    <property type="match status" value="1"/>
</dbReference>
<dbReference type="GO" id="GO:0003677">
    <property type="term" value="F:DNA binding"/>
    <property type="evidence" value="ECO:0007669"/>
    <property type="project" value="UniProtKB-KW"/>
</dbReference>
<dbReference type="STRING" id="929713.NIASO_12245"/>
<dbReference type="AlphaFoldDB" id="W0F1P5"/>
<dbReference type="CDD" id="cd06171">
    <property type="entry name" value="Sigma70_r4"/>
    <property type="match status" value="1"/>
</dbReference>
<dbReference type="OrthoDB" id="670026at2"/>
<dbReference type="SUPFAM" id="SSF88659">
    <property type="entry name" value="Sigma3 and sigma4 domains of RNA polymerase sigma factors"/>
    <property type="match status" value="1"/>
</dbReference>
<gene>
    <name evidence="9" type="ORF">NIASO_12245</name>
</gene>
<dbReference type="InterPro" id="IPR007627">
    <property type="entry name" value="RNA_pol_sigma70_r2"/>
</dbReference>
<dbReference type="Pfam" id="PF08281">
    <property type="entry name" value="Sigma70_r4_2"/>
    <property type="match status" value="1"/>
</dbReference>
<reference evidence="9 10" key="1">
    <citation type="submission" date="2013-12" db="EMBL/GenBank/DDBJ databases">
        <authorList>
            <consortium name="DOE Joint Genome Institute"/>
            <person name="Eisen J."/>
            <person name="Huntemann M."/>
            <person name="Han J."/>
            <person name="Chen A."/>
            <person name="Kyrpides N."/>
            <person name="Mavromatis K."/>
            <person name="Markowitz V."/>
            <person name="Palaniappan K."/>
            <person name="Ivanova N."/>
            <person name="Schaumberg A."/>
            <person name="Pati A."/>
            <person name="Liolios K."/>
            <person name="Nordberg H.P."/>
            <person name="Cantor M.N."/>
            <person name="Hua S.X."/>
            <person name="Woyke T."/>
        </authorList>
    </citation>
    <scope>NUCLEOTIDE SEQUENCE [LARGE SCALE GENOMIC DNA]</scope>
    <source>
        <strain evidence="10">DSM 19437</strain>
    </source>
</reference>
<dbReference type="Pfam" id="PF04542">
    <property type="entry name" value="Sigma70_r2"/>
    <property type="match status" value="1"/>
</dbReference>
<evidence type="ECO:0000259" key="7">
    <source>
        <dbReference type="Pfam" id="PF04542"/>
    </source>
</evidence>
<evidence type="ECO:0000313" key="10">
    <source>
        <dbReference type="Proteomes" id="UP000003586"/>
    </source>
</evidence>
<dbReference type="InterPro" id="IPR013325">
    <property type="entry name" value="RNA_pol_sigma_r2"/>
</dbReference>
<evidence type="ECO:0000256" key="4">
    <source>
        <dbReference type="ARBA" id="ARBA00023125"/>
    </source>
</evidence>
<evidence type="ECO:0000256" key="2">
    <source>
        <dbReference type="ARBA" id="ARBA00023015"/>
    </source>
</evidence>
<dbReference type="NCBIfam" id="TIGR02937">
    <property type="entry name" value="sigma70-ECF"/>
    <property type="match status" value="1"/>
</dbReference>
<evidence type="ECO:0000256" key="1">
    <source>
        <dbReference type="ARBA" id="ARBA00010641"/>
    </source>
</evidence>
<proteinExistence type="inferred from homology"/>
<dbReference type="PANTHER" id="PTHR43133:SF8">
    <property type="entry name" value="RNA POLYMERASE SIGMA FACTOR HI_1459-RELATED"/>
    <property type="match status" value="1"/>
</dbReference>
<dbReference type="InterPro" id="IPR013249">
    <property type="entry name" value="RNA_pol_sigma70_r4_t2"/>
</dbReference>
<keyword evidence="3" id="KW-0731">Sigma factor</keyword>
<dbReference type="GO" id="GO:0016987">
    <property type="term" value="F:sigma factor activity"/>
    <property type="evidence" value="ECO:0007669"/>
    <property type="project" value="UniProtKB-KW"/>
</dbReference>
<organism evidence="9 10">
    <name type="scientific">Niabella soli DSM 19437</name>
    <dbReference type="NCBI Taxonomy" id="929713"/>
    <lineage>
        <taxon>Bacteria</taxon>
        <taxon>Pseudomonadati</taxon>
        <taxon>Bacteroidota</taxon>
        <taxon>Chitinophagia</taxon>
        <taxon>Chitinophagales</taxon>
        <taxon>Chitinophagaceae</taxon>
        <taxon>Niabella</taxon>
    </lineage>
</organism>
<dbReference type="RefSeq" id="WP_008585894.1">
    <property type="nucleotide sequence ID" value="NZ_CP007035.1"/>
</dbReference>
<keyword evidence="2" id="KW-0805">Transcription regulation</keyword>
<keyword evidence="5" id="KW-0804">Transcription</keyword>
<dbReference type="HOGENOM" id="CLU_047691_3_0_10"/>